<gene>
    <name evidence="3" type="ORF">M972_113014</name>
</gene>
<evidence type="ECO:0000256" key="2">
    <source>
        <dbReference type="SAM" id="MobiDB-lite"/>
    </source>
</evidence>
<comment type="caution">
    <text evidence="3">The sequence shown here is derived from an EMBL/GenBank/DDBJ whole genome shotgun (WGS) entry which is preliminary data.</text>
</comment>
<keyword evidence="1" id="KW-1005">Bacterial flagellum biogenesis</keyword>
<dbReference type="GeneID" id="35804729"/>
<accession>A0AB36TLF2</accession>
<dbReference type="InterPro" id="IPR036679">
    <property type="entry name" value="FlgN-like_sf"/>
</dbReference>
<feature type="region of interest" description="Disordered" evidence="2">
    <location>
        <begin position="138"/>
        <end position="162"/>
    </location>
</feature>
<dbReference type="GO" id="GO:0044780">
    <property type="term" value="P:bacterial-type flagellum assembly"/>
    <property type="evidence" value="ECO:0007669"/>
    <property type="project" value="InterPro"/>
</dbReference>
<protein>
    <submittedName>
        <fullName evidence="3">FlgN protein</fullName>
    </submittedName>
</protein>
<dbReference type="Pfam" id="PF05130">
    <property type="entry name" value="FlgN"/>
    <property type="match status" value="1"/>
</dbReference>
<organism evidence="3 4">
    <name type="scientific">Acetivibrio thermocellus AD2</name>
    <dbReference type="NCBI Taxonomy" id="1138384"/>
    <lineage>
        <taxon>Bacteria</taxon>
        <taxon>Bacillati</taxon>
        <taxon>Bacillota</taxon>
        <taxon>Clostridia</taxon>
        <taxon>Eubacteriales</taxon>
        <taxon>Oscillospiraceae</taxon>
        <taxon>Acetivibrio</taxon>
    </lineage>
</organism>
<name>A0AB36TLF2_ACETH</name>
<dbReference type="SUPFAM" id="SSF140566">
    <property type="entry name" value="FlgN-like"/>
    <property type="match status" value="1"/>
</dbReference>
<dbReference type="Proteomes" id="UP000223596">
    <property type="component" value="Unassembled WGS sequence"/>
</dbReference>
<dbReference type="EMBL" id="PDBW01000001">
    <property type="protein sequence ID" value="PFH04186.1"/>
    <property type="molecule type" value="Genomic_DNA"/>
</dbReference>
<reference evidence="3 4" key="1">
    <citation type="submission" date="2017-09" db="EMBL/GenBank/DDBJ databases">
        <title>Evaluation of Pacific Biosciences Sequencing Technology to Finishing C. thermocellum Genome Sequences.</title>
        <authorList>
            <person name="Brown S."/>
        </authorList>
    </citation>
    <scope>NUCLEOTIDE SEQUENCE [LARGE SCALE GENOMIC DNA]</scope>
    <source>
        <strain evidence="3 4">AD2</strain>
    </source>
</reference>
<evidence type="ECO:0000256" key="1">
    <source>
        <dbReference type="ARBA" id="ARBA00022795"/>
    </source>
</evidence>
<proteinExistence type="predicted"/>
<dbReference type="Gene3D" id="1.20.58.300">
    <property type="entry name" value="FlgN-like"/>
    <property type="match status" value="1"/>
</dbReference>
<dbReference type="AlphaFoldDB" id="A0AB36TLF2"/>
<dbReference type="InterPro" id="IPR007809">
    <property type="entry name" value="FlgN-like"/>
</dbReference>
<evidence type="ECO:0000313" key="4">
    <source>
        <dbReference type="Proteomes" id="UP000223596"/>
    </source>
</evidence>
<dbReference type="RefSeq" id="WP_003513622.1">
    <property type="nucleotide sequence ID" value="NZ_CP013828.1"/>
</dbReference>
<sequence>MNGTPEGYIQRLVEISKKKMDCLKSILSLTRAQTEAISEEGMDGLQSLIDQKQSKIDEINGLDEEFNACFTALKQKLGVKSLDEAGTLGIKGVKELQSLVSKIMGLLKEISEVERSNKEKANSLLSFLGAKIREIREGRKVSSAYSPAASLSPPSYFIDQKK</sequence>
<evidence type="ECO:0000313" key="3">
    <source>
        <dbReference type="EMBL" id="PFH04186.1"/>
    </source>
</evidence>
<feature type="compositionally biased region" description="Low complexity" evidence="2">
    <location>
        <begin position="142"/>
        <end position="156"/>
    </location>
</feature>